<feature type="compositionally biased region" description="Low complexity" evidence="6">
    <location>
        <begin position="114"/>
        <end position="125"/>
    </location>
</feature>
<feature type="transmembrane region" description="Helical" evidence="7">
    <location>
        <begin position="427"/>
        <end position="444"/>
    </location>
</feature>
<protein>
    <submittedName>
        <fullName evidence="9">Related to multidrug resistant protein</fullName>
    </submittedName>
</protein>
<keyword evidence="4 7" id="KW-0472">Membrane</keyword>
<evidence type="ECO:0000256" key="1">
    <source>
        <dbReference type="ARBA" id="ARBA00004141"/>
    </source>
</evidence>
<feature type="region of interest" description="Disordered" evidence="6">
    <location>
        <begin position="108"/>
        <end position="132"/>
    </location>
</feature>
<gene>
    <name evidence="9" type="ORF">DNG_07681</name>
</gene>
<feature type="transmembrane region" description="Helical" evidence="7">
    <location>
        <begin position="219"/>
        <end position="240"/>
    </location>
</feature>
<dbReference type="InterPro" id="IPR020846">
    <property type="entry name" value="MFS_dom"/>
</dbReference>
<dbReference type="PANTHER" id="PTHR23502">
    <property type="entry name" value="MAJOR FACILITATOR SUPERFAMILY"/>
    <property type="match status" value="1"/>
</dbReference>
<comment type="subcellular location">
    <subcellularLocation>
        <location evidence="1">Membrane</location>
        <topology evidence="1">Multi-pass membrane protein</topology>
    </subcellularLocation>
</comment>
<feature type="transmembrane region" description="Helical" evidence="7">
    <location>
        <begin position="285"/>
        <end position="307"/>
    </location>
</feature>
<reference evidence="9" key="1">
    <citation type="submission" date="2018-03" db="EMBL/GenBank/DDBJ databases">
        <authorList>
            <person name="Guldener U."/>
        </authorList>
    </citation>
    <scope>NUCLEOTIDE SEQUENCE</scope>
</reference>
<feature type="transmembrane region" description="Helical" evidence="7">
    <location>
        <begin position="523"/>
        <end position="543"/>
    </location>
</feature>
<dbReference type="GO" id="GO:0016020">
    <property type="term" value="C:membrane"/>
    <property type="evidence" value="ECO:0007669"/>
    <property type="project" value="UniProtKB-SubCell"/>
</dbReference>
<evidence type="ECO:0000259" key="8">
    <source>
        <dbReference type="PROSITE" id="PS50850"/>
    </source>
</evidence>
<dbReference type="InterPro" id="IPR011701">
    <property type="entry name" value="MFS"/>
</dbReference>
<keyword evidence="2 7" id="KW-0812">Transmembrane</keyword>
<evidence type="ECO:0000256" key="4">
    <source>
        <dbReference type="ARBA" id="ARBA00023136"/>
    </source>
</evidence>
<dbReference type="PROSITE" id="PS50850">
    <property type="entry name" value="MFS"/>
    <property type="match status" value="1"/>
</dbReference>
<evidence type="ECO:0000256" key="7">
    <source>
        <dbReference type="SAM" id="Phobius"/>
    </source>
</evidence>
<dbReference type="FunFam" id="1.20.1250.20:FF:000011">
    <property type="entry name" value="MFS multidrug transporter, putative"/>
    <property type="match status" value="1"/>
</dbReference>
<accession>A0AAE8SXM6</accession>
<proteinExistence type="predicted"/>
<evidence type="ECO:0000256" key="5">
    <source>
        <dbReference type="ARBA" id="ARBA00023180"/>
    </source>
</evidence>
<dbReference type="EMBL" id="ONZQ02000011">
    <property type="protein sequence ID" value="SPO04996.1"/>
    <property type="molecule type" value="Genomic_DNA"/>
</dbReference>
<name>A0AAE8SXM6_9PEZI</name>
<feature type="transmembrane region" description="Helical" evidence="7">
    <location>
        <begin position="195"/>
        <end position="213"/>
    </location>
</feature>
<evidence type="ECO:0000256" key="3">
    <source>
        <dbReference type="ARBA" id="ARBA00022989"/>
    </source>
</evidence>
<dbReference type="GO" id="GO:0022857">
    <property type="term" value="F:transmembrane transporter activity"/>
    <property type="evidence" value="ECO:0007669"/>
    <property type="project" value="InterPro"/>
</dbReference>
<feature type="transmembrane region" description="Helical" evidence="7">
    <location>
        <begin position="313"/>
        <end position="333"/>
    </location>
</feature>
<dbReference type="PANTHER" id="PTHR23502:SF60">
    <property type="entry name" value="MAJOR FACILITATOR SUPERFAMILY (MFS) PROFILE DOMAIN-CONTAINING PROTEIN-RELATED"/>
    <property type="match status" value="1"/>
</dbReference>
<keyword evidence="10" id="KW-1185">Reference proteome</keyword>
<evidence type="ECO:0000256" key="2">
    <source>
        <dbReference type="ARBA" id="ARBA00022692"/>
    </source>
</evidence>
<feature type="transmembrane region" description="Helical" evidence="7">
    <location>
        <begin position="490"/>
        <end position="511"/>
    </location>
</feature>
<comment type="caution">
    <text evidence="9">The sequence shown here is derived from an EMBL/GenBank/DDBJ whole genome shotgun (WGS) entry which is preliminary data.</text>
</comment>
<evidence type="ECO:0000313" key="9">
    <source>
        <dbReference type="EMBL" id="SPO04996.1"/>
    </source>
</evidence>
<keyword evidence="5" id="KW-0325">Glycoprotein</keyword>
<evidence type="ECO:0000256" key="6">
    <source>
        <dbReference type="SAM" id="MobiDB-lite"/>
    </source>
</evidence>
<feature type="transmembrane region" description="Helical" evidence="7">
    <location>
        <begin position="555"/>
        <end position="577"/>
    </location>
</feature>
<feature type="transmembrane region" description="Helical" evidence="7">
    <location>
        <begin position="465"/>
        <end position="484"/>
    </location>
</feature>
<organism evidence="9 10">
    <name type="scientific">Cephalotrichum gorgonifer</name>
    <dbReference type="NCBI Taxonomy" id="2041049"/>
    <lineage>
        <taxon>Eukaryota</taxon>
        <taxon>Fungi</taxon>
        <taxon>Dikarya</taxon>
        <taxon>Ascomycota</taxon>
        <taxon>Pezizomycotina</taxon>
        <taxon>Sordariomycetes</taxon>
        <taxon>Hypocreomycetidae</taxon>
        <taxon>Microascales</taxon>
        <taxon>Microascaceae</taxon>
        <taxon>Cephalotrichum</taxon>
    </lineage>
</organism>
<dbReference type="AlphaFoldDB" id="A0AAE8SXM6"/>
<dbReference type="Proteomes" id="UP001187682">
    <property type="component" value="Unassembled WGS sequence"/>
</dbReference>
<feature type="transmembrane region" description="Helical" evidence="7">
    <location>
        <begin position="156"/>
        <end position="183"/>
    </location>
</feature>
<feature type="transmembrane region" description="Helical" evidence="7">
    <location>
        <begin position="398"/>
        <end position="415"/>
    </location>
</feature>
<sequence>MEHPAQPAPTGTEVDSTDRVNLITLDPLPDTALRKTLSWPHSTPWSPRSPKLRIVTEYGQSVYKFPWLAGGGSNDTASYEDLKEGGHSRLRWSNSHWRDSSRIVEVLEGEESESSSTTKVTTSDTPQKPLDDVNIVTWDGPNDPMNPKNWPKSKKWTATVLVSFFAFISPFASTMLAPALPTLEKEFNITSATESYLLMSIFLLAYAVGPFILGPLSEIYGRVIVFQSANMVFLLFNTVCEWSTSKQQMLAFRFLGGIGASAPQALGGGVLSDCWRAEERGRASAAYSLAPFLGPAIGPIAAGYMTQYLNWRWIFWTVSIADALVQILCFFLLHETYAPKILLAKAKRLRRDTDNPKLHTEYETPDRTFSQTLRKNLARPFIMLFTQPALQITALYRAYLYGLMYLVLASFPMVFVQQYHQDTGRASLNYISLGVGFVIGLQISGPMIDKARYNHPGRPEFRIPLMYPTAVVVLTGLLMYGIAAHFRAHWILPNIGAAIFAAGLMLSFQCVQTYTIDTYERYAASATGAAAFLRTMAGFSFPLSAPGLYGELGIMVGNGVLGGVAFVLGMIVPMLMWKYGAWLRSKKGQNEVF</sequence>
<dbReference type="Gene3D" id="1.20.1250.20">
    <property type="entry name" value="MFS general substrate transporter like domains"/>
    <property type="match status" value="1"/>
</dbReference>
<dbReference type="InterPro" id="IPR036259">
    <property type="entry name" value="MFS_trans_sf"/>
</dbReference>
<feature type="domain" description="Major facilitator superfamily (MFS) profile" evidence="8">
    <location>
        <begin position="158"/>
        <end position="581"/>
    </location>
</feature>
<dbReference type="SUPFAM" id="SSF103473">
    <property type="entry name" value="MFS general substrate transporter"/>
    <property type="match status" value="1"/>
</dbReference>
<dbReference type="Pfam" id="PF07690">
    <property type="entry name" value="MFS_1"/>
    <property type="match status" value="1"/>
</dbReference>
<keyword evidence="3 7" id="KW-1133">Transmembrane helix</keyword>
<dbReference type="CDD" id="cd17323">
    <property type="entry name" value="MFS_Tpo1_MDR_like"/>
    <property type="match status" value="1"/>
</dbReference>
<evidence type="ECO:0000313" key="10">
    <source>
        <dbReference type="Proteomes" id="UP001187682"/>
    </source>
</evidence>